<protein>
    <submittedName>
        <fullName evidence="2">Uncharacterized protein</fullName>
    </submittedName>
</protein>
<evidence type="ECO:0000313" key="2">
    <source>
        <dbReference type="EMBL" id="GAV03826.1"/>
    </source>
</evidence>
<organism evidence="2 3">
    <name type="scientific">Ramazzottius varieornatus</name>
    <name type="common">Water bear</name>
    <name type="synonym">Tardigrade</name>
    <dbReference type="NCBI Taxonomy" id="947166"/>
    <lineage>
        <taxon>Eukaryota</taxon>
        <taxon>Metazoa</taxon>
        <taxon>Ecdysozoa</taxon>
        <taxon>Tardigrada</taxon>
        <taxon>Eutardigrada</taxon>
        <taxon>Parachela</taxon>
        <taxon>Hypsibioidea</taxon>
        <taxon>Ramazzottiidae</taxon>
        <taxon>Ramazzottius</taxon>
    </lineage>
</organism>
<feature type="compositionally biased region" description="Acidic residues" evidence="1">
    <location>
        <begin position="232"/>
        <end position="243"/>
    </location>
</feature>
<proteinExistence type="predicted"/>
<dbReference type="AlphaFoldDB" id="A0A1D1VSH4"/>
<feature type="region of interest" description="Disordered" evidence="1">
    <location>
        <begin position="208"/>
        <end position="245"/>
    </location>
</feature>
<feature type="compositionally biased region" description="Basic residues" evidence="1">
    <location>
        <begin position="166"/>
        <end position="176"/>
    </location>
</feature>
<feature type="region of interest" description="Disordered" evidence="1">
    <location>
        <begin position="142"/>
        <end position="187"/>
    </location>
</feature>
<accession>A0A1D1VSH4</accession>
<feature type="compositionally biased region" description="Basic and acidic residues" evidence="1">
    <location>
        <begin position="720"/>
        <end position="742"/>
    </location>
</feature>
<feature type="compositionally biased region" description="Low complexity" evidence="1">
    <location>
        <begin position="692"/>
        <end position="707"/>
    </location>
</feature>
<comment type="caution">
    <text evidence="2">The sequence shown here is derived from an EMBL/GenBank/DDBJ whole genome shotgun (WGS) entry which is preliminary data.</text>
</comment>
<reference evidence="2 3" key="1">
    <citation type="journal article" date="2016" name="Nat. Commun.">
        <title>Extremotolerant tardigrade genome and improved radiotolerance of human cultured cells by tardigrade-unique protein.</title>
        <authorList>
            <person name="Hashimoto T."/>
            <person name="Horikawa D.D."/>
            <person name="Saito Y."/>
            <person name="Kuwahara H."/>
            <person name="Kozuka-Hata H."/>
            <person name="Shin-I T."/>
            <person name="Minakuchi Y."/>
            <person name="Ohishi K."/>
            <person name="Motoyama A."/>
            <person name="Aizu T."/>
            <person name="Enomoto A."/>
            <person name="Kondo K."/>
            <person name="Tanaka S."/>
            <person name="Hara Y."/>
            <person name="Koshikawa S."/>
            <person name="Sagara H."/>
            <person name="Miura T."/>
            <person name="Yokobori S."/>
            <person name="Miyagawa K."/>
            <person name="Suzuki Y."/>
            <person name="Kubo T."/>
            <person name="Oyama M."/>
            <person name="Kohara Y."/>
            <person name="Fujiyama A."/>
            <person name="Arakawa K."/>
            <person name="Katayama T."/>
            <person name="Toyoda A."/>
            <person name="Kunieda T."/>
        </authorList>
    </citation>
    <scope>NUCLEOTIDE SEQUENCE [LARGE SCALE GENOMIC DNA]</scope>
    <source>
        <strain evidence="2 3">YOKOZUNA-1</strain>
    </source>
</reference>
<dbReference type="OrthoDB" id="10639839at2759"/>
<evidence type="ECO:0000256" key="1">
    <source>
        <dbReference type="SAM" id="MobiDB-lite"/>
    </source>
</evidence>
<keyword evidence="3" id="KW-1185">Reference proteome</keyword>
<feature type="region of interest" description="Disordered" evidence="1">
    <location>
        <begin position="379"/>
        <end position="423"/>
    </location>
</feature>
<sequence length="790" mass="84856">MTSVLKHACACTLLMSSSPSERSIPTEEILQLATSTEAINAMANARTRSQKARTAFLSPILVHDTDPLIVVSDSPSTNSDMVYTGQPTVTKTVVQINECFDQSTSSCLTSPGEGNFNVNHHSVVPVQRSASPHSNMHYQSVTQTSSTCTTPVNPHPEEGPLLYSRKTPHPILHPHFHTQSADEDPADEQAQAIPSLLVDSSLGIAQEESETAGGNLEVPDESPSPSPISDLMMDDDDDEEDTSDPCKALWDLRSVLEQKTVATVPQRTLIRLINAESDNETDAAMQPSVEAAMTSKNNQLTPASLLTSLTSFESNTPSEESFDTGNCAKALEAIFDEPSDLPVLAATHSTHSETSHGSTSSSAPMSTMIISTTQQVIAQSSATHLTPPASHRQQRKGTPPKLTSQQKRQSFKKAHRAAAGPSTKAAVASAVPLPPVPVMVLPVEVTHLQEKIMTMTEMERPISPNRLAQMKHDSGYKSQSFDTGSSHAVTPSMQALAMHSYKSVPSLPSHLAGLRDALAYDINRIEIANIGLDVPACALSVSSVTSSMSDMDVDELLAGSSAFPSLTSSMEVDPPISMHPPSHKHIYAGHVPRVPMVQTQPATPTSPQRDWTIDEKSDRLFREFTRPDGTVSKRVPISTATANSLLGTSSNTGRARRAILPKRKSYSPSSSHGGTPAQASIEETEEEQENAVVSSSPSSLSTVKSVSADLSIDAPSMVGESERTESKSVEADPSARVEETKNHVAVPQQPEVFVCSTTEQFLTHLDLRARSPQLRHVPIIKLPDQEGDEV</sequence>
<feature type="region of interest" description="Disordered" evidence="1">
    <location>
        <begin position="660"/>
        <end position="742"/>
    </location>
</feature>
<gene>
    <name evidence="2" type="primary">RvY_14202-1</name>
    <name evidence="2" type="synonym">RvY_14202.1</name>
    <name evidence="2" type="ORF">RvY_14202</name>
</gene>
<name>A0A1D1VSH4_RAMVA</name>
<dbReference type="EMBL" id="BDGG01000010">
    <property type="protein sequence ID" value="GAV03826.1"/>
    <property type="molecule type" value="Genomic_DNA"/>
</dbReference>
<dbReference type="Proteomes" id="UP000186922">
    <property type="component" value="Unassembled WGS sequence"/>
</dbReference>
<evidence type="ECO:0000313" key="3">
    <source>
        <dbReference type="Proteomes" id="UP000186922"/>
    </source>
</evidence>
<feature type="compositionally biased region" description="Low complexity" evidence="1">
    <location>
        <begin position="221"/>
        <end position="231"/>
    </location>
</feature>